<proteinExistence type="predicted"/>
<keyword evidence="1" id="KW-0812">Transmembrane</keyword>
<feature type="transmembrane region" description="Helical" evidence="1">
    <location>
        <begin position="12"/>
        <end position="39"/>
    </location>
</feature>
<comment type="caution">
    <text evidence="2">The sequence shown here is derived from an EMBL/GenBank/DDBJ whole genome shotgun (WGS) entry which is preliminary data.</text>
</comment>
<protein>
    <recommendedName>
        <fullName evidence="4">DUF4321 domain-containing protein</fullName>
    </recommendedName>
</protein>
<reference evidence="3" key="1">
    <citation type="journal article" date="2015" name="MBio">
        <title>Genome-Resolved Metagenomic Analysis Reveals Roles for Candidate Phyla and Other Microbial Community Members in Biogeochemical Transformations in Oil Reservoirs.</title>
        <authorList>
            <person name="Hu P."/>
            <person name="Tom L."/>
            <person name="Singh A."/>
            <person name="Thomas B.C."/>
            <person name="Baker B.J."/>
            <person name="Piceno Y.M."/>
            <person name="Andersen G.L."/>
            <person name="Banfield J.F."/>
        </authorList>
    </citation>
    <scope>NUCLEOTIDE SEQUENCE [LARGE SCALE GENOMIC DNA]</scope>
</reference>
<feature type="transmembrane region" description="Helical" evidence="1">
    <location>
        <begin position="59"/>
        <end position="82"/>
    </location>
</feature>
<dbReference type="Proteomes" id="UP000054705">
    <property type="component" value="Unassembled WGS sequence"/>
</dbReference>
<evidence type="ECO:0000313" key="3">
    <source>
        <dbReference type="Proteomes" id="UP000054705"/>
    </source>
</evidence>
<keyword evidence="1" id="KW-1133">Transmembrane helix</keyword>
<dbReference type="Pfam" id="PF14209">
    <property type="entry name" value="DUF4321"/>
    <property type="match status" value="1"/>
</dbReference>
<dbReference type="AlphaFoldDB" id="A0A101HSB1"/>
<organism evidence="2 3">
    <name type="scientific">Pelotomaculum thermopropionicum</name>
    <dbReference type="NCBI Taxonomy" id="110500"/>
    <lineage>
        <taxon>Bacteria</taxon>
        <taxon>Bacillati</taxon>
        <taxon>Bacillota</taxon>
        <taxon>Clostridia</taxon>
        <taxon>Eubacteriales</taxon>
        <taxon>Desulfotomaculaceae</taxon>
        <taxon>Pelotomaculum</taxon>
    </lineage>
</organism>
<evidence type="ECO:0000256" key="1">
    <source>
        <dbReference type="SAM" id="Phobius"/>
    </source>
</evidence>
<keyword evidence="1" id="KW-0472">Membrane</keyword>
<evidence type="ECO:0008006" key="4">
    <source>
        <dbReference type="Google" id="ProtNLM"/>
    </source>
</evidence>
<dbReference type="EMBL" id="LGGS01000121">
    <property type="protein sequence ID" value="KUK81899.1"/>
    <property type="molecule type" value="Genomic_DNA"/>
</dbReference>
<name>A0A101HSB1_9FIRM</name>
<accession>A0A101HSB1</accession>
<dbReference type="InterPro" id="IPR025470">
    <property type="entry name" value="DUF4321"/>
</dbReference>
<gene>
    <name evidence="2" type="ORF">XD97_0543</name>
</gene>
<evidence type="ECO:0000313" key="2">
    <source>
        <dbReference type="EMBL" id="KUK81899.1"/>
    </source>
</evidence>
<sequence length="85" mass="9007">MARGFKSYANIWVLVLLLLIGGLAGSALGNALAPVLPWLKSTSTVGLKPATVDLEFLKLTFGFTFALGPLTALGPIAGYLIYRRV</sequence>